<dbReference type="EC" id="2.7.13.3" evidence="2"/>
<dbReference type="SUPFAM" id="SSF55785">
    <property type="entry name" value="PYP-like sensor domain (PAS domain)"/>
    <property type="match status" value="2"/>
</dbReference>
<dbReference type="NCBIfam" id="TIGR00229">
    <property type="entry name" value="sensory_box"/>
    <property type="match status" value="1"/>
</dbReference>
<dbReference type="InterPro" id="IPR003594">
    <property type="entry name" value="HATPase_dom"/>
</dbReference>
<evidence type="ECO:0000313" key="9">
    <source>
        <dbReference type="EMBL" id="GEO11215.1"/>
    </source>
</evidence>
<dbReference type="PANTHER" id="PTHR43304">
    <property type="entry name" value="PHYTOCHROME-LIKE PROTEIN CPH1"/>
    <property type="match status" value="1"/>
</dbReference>
<dbReference type="SUPFAM" id="SSF47384">
    <property type="entry name" value="Homodimeric domain of signal transducing histidine kinase"/>
    <property type="match status" value="1"/>
</dbReference>
<dbReference type="SUPFAM" id="SSF55874">
    <property type="entry name" value="ATPase domain of HSP90 chaperone/DNA topoisomerase II/histidine kinase"/>
    <property type="match status" value="1"/>
</dbReference>
<dbReference type="PROSITE" id="PS50112">
    <property type="entry name" value="PAS"/>
    <property type="match status" value="1"/>
</dbReference>
<keyword evidence="10" id="KW-1185">Reference proteome</keyword>
<accession>A0A512BH64</accession>
<dbReference type="InterPro" id="IPR013655">
    <property type="entry name" value="PAS_fold_3"/>
</dbReference>
<feature type="domain" description="Histidine kinase" evidence="6">
    <location>
        <begin position="435"/>
        <end position="655"/>
    </location>
</feature>
<dbReference type="Pfam" id="PF08447">
    <property type="entry name" value="PAS_3"/>
    <property type="match status" value="2"/>
</dbReference>
<dbReference type="InterPro" id="IPR036890">
    <property type="entry name" value="HATPase_C_sf"/>
</dbReference>
<dbReference type="PANTHER" id="PTHR43304:SF1">
    <property type="entry name" value="PAC DOMAIN-CONTAINING PROTEIN"/>
    <property type="match status" value="1"/>
</dbReference>
<dbReference type="InterPro" id="IPR000700">
    <property type="entry name" value="PAS-assoc_C"/>
</dbReference>
<keyword evidence="4" id="KW-0808">Transferase</keyword>
<feature type="domain" description="PAC" evidence="8">
    <location>
        <begin position="241"/>
        <end position="294"/>
    </location>
</feature>
<protein>
    <recommendedName>
        <fullName evidence="2">histidine kinase</fullName>
        <ecNumber evidence="2">2.7.13.3</ecNumber>
    </recommendedName>
</protein>
<evidence type="ECO:0000256" key="1">
    <source>
        <dbReference type="ARBA" id="ARBA00000085"/>
    </source>
</evidence>
<dbReference type="SMART" id="SM00388">
    <property type="entry name" value="HisKA"/>
    <property type="match status" value="1"/>
</dbReference>
<dbReference type="Gene3D" id="3.30.565.10">
    <property type="entry name" value="Histidine kinase-like ATPase, C-terminal domain"/>
    <property type="match status" value="1"/>
</dbReference>
<dbReference type="FunFam" id="3.30.565.10:FF:000006">
    <property type="entry name" value="Sensor histidine kinase WalK"/>
    <property type="match status" value="1"/>
</dbReference>
<sequence>MTNPTPGVSVYQHLPSLAKFILDAHVYDFTVEQLQLAREYNVPLLKHLSHFTDEQLIEISSTSLKEILGFLIDNKAAEQINTSTQRWLSNQLEVVGRNDIVAEDITLLNHVRGKSLKNYAFKFYNDWFKIQKLLAEIDDFLLASTTTAANTYISILKDQLQEEEEFRSKLSNALPGFIYVYDVFDKIQTFSNDKLKDILGYTSDVMKGLSDNFYQSITHPEDWAKTFDCRKEYFKSEGTTCSFECRVKDVHGTFKWIRYYETVLRKEPNGETRDIIGVAFDITAEKEIAQALETREGQLLEAQSIAHIGSFEWHISGNKSTTNTPEIYKVFEMEEMEKFEQFMKHVHRDDLQKVEDAMKLSFRTGDYECVYRYLRNGKEKIIWSKGVVTIDEGKPTKMVGTVQDITTIKRIEEELRQKTIELERSNESLQQFAAVASHDLKEPLRKIAIFGSKVLNAEKDRLSEVSYTALSKIFDSTGRMQKMIDEILQFSFIEGNQQKRETDLEELVSEVKELLSETIANKQAEIITDGLPSAFVVGSQISQLFHNLIANALKFSKDGEPPKITITHTFFIDKPAASANNKRLEICIADNGIGFDDSDSEKIFGLFYRSHKKSQFEGTGLGLSICKKIVEKHFGTITAKSKIGEGSKFIIQLPQ</sequence>
<dbReference type="CDD" id="cd00082">
    <property type="entry name" value="HisKA"/>
    <property type="match status" value="1"/>
</dbReference>
<evidence type="ECO:0000256" key="2">
    <source>
        <dbReference type="ARBA" id="ARBA00012438"/>
    </source>
</evidence>
<proteinExistence type="predicted"/>
<dbReference type="Pfam" id="PF00512">
    <property type="entry name" value="HisKA"/>
    <property type="match status" value="1"/>
</dbReference>
<comment type="catalytic activity">
    <reaction evidence="1">
        <text>ATP + protein L-histidine = ADP + protein N-phospho-L-histidine.</text>
        <dbReference type="EC" id="2.7.13.3"/>
    </reaction>
</comment>
<dbReference type="InterPro" id="IPR036097">
    <property type="entry name" value="HisK_dim/P_sf"/>
</dbReference>
<evidence type="ECO:0000259" key="8">
    <source>
        <dbReference type="PROSITE" id="PS50113"/>
    </source>
</evidence>
<evidence type="ECO:0000256" key="3">
    <source>
        <dbReference type="ARBA" id="ARBA00022553"/>
    </source>
</evidence>
<keyword evidence="3" id="KW-0597">Phosphoprotein</keyword>
<dbReference type="SMART" id="SM00387">
    <property type="entry name" value="HATPase_c"/>
    <property type="match status" value="1"/>
</dbReference>
<evidence type="ECO:0000313" key="10">
    <source>
        <dbReference type="Proteomes" id="UP000321513"/>
    </source>
</evidence>
<comment type="caution">
    <text evidence="9">The sequence shown here is derived from an EMBL/GenBank/DDBJ whole genome shotgun (WGS) entry which is preliminary data.</text>
</comment>
<dbReference type="PROSITE" id="PS50113">
    <property type="entry name" value="PAC"/>
    <property type="match status" value="1"/>
</dbReference>
<dbReference type="RefSeq" id="WP_147205323.1">
    <property type="nucleotide sequence ID" value="NZ_BJYT01000017.1"/>
</dbReference>
<dbReference type="GO" id="GO:0000155">
    <property type="term" value="F:phosphorelay sensor kinase activity"/>
    <property type="evidence" value="ECO:0007669"/>
    <property type="project" value="InterPro"/>
</dbReference>
<gene>
    <name evidence="9" type="ORF">SAE01_37110</name>
</gene>
<dbReference type="InterPro" id="IPR000014">
    <property type="entry name" value="PAS"/>
</dbReference>
<dbReference type="Pfam" id="PF02518">
    <property type="entry name" value="HATPase_c"/>
    <property type="match status" value="1"/>
</dbReference>
<evidence type="ECO:0000259" key="7">
    <source>
        <dbReference type="PROSITE" id="PS50112"/>
    </source>
</evidence>
<dbReference type="PRINTS" id="PR00344">
    <property type="entry name" value="BCTRLSENSOR"/>
</dbReference>
<evidence type="ECO:0000259" key="6">
    <source>
        <dbReference type="PROSITE" id="PS50109"/>
    </source>
</evidence>
<dbReference type="InterPro" id="IPR001610">
    <property type="entry name" value="PAC"/>
</dbReference>
<keyword evidence="5" id="KW-0418">Kinase</keyword>
<dbReference type="OrthoDB" id="9124519at2"/>
<evidence type="ECO:0000256" key="4">
    <source>
        <dbReference type="ARBA" id="ARBA00022679"/>
    </source>
</evidence>
<dbReference type="PROSITE" id="PS50109">
    <property type="entry name" value="HIS_KIN"/>
    <property type="match status" value="1"/>
</dbReference>
<dbReference type="CDD" id="cd00130">
    <property type="entry name" value="PAS"/>
    <property type="match status" value="1"/>
</dbReference>
<dbReference type="Gene3D" id="1.10.287.130">
    <property type="match status" value="1"/>
</dbReference>
<dbReference type="EMBL" id="BJYT01000017">
    <property type="protein sequence ID" value="GEO11215.1"/>
    <property type="molecule type" value="Genomic_DNA"/>
</dbReference>
<evidence type="ECO:0000256" key="5">
    <source>
        <dbReference type="ARBA" id="ARBA00022777"/>
    </source>
</evidence>
<dbReference type="InterPro" id="IPR004358">
    <property type="entry name" value="Sig_transdc_His_kin-like_C"/>
</dbReference>
<dbReference type="Gene3D" id="2.10.70.100">
    <property type="match status" value="1"/>
</dbReference>
<dbReference type="AlphaFoldDB" id="A0A512BH64"/>
<dbReference type="Proteomes" id="UP000321513">
    <property type="component" value="Unassembled WGS sequence"/>
</dbReference>
<dbReference type="InterPro" id="IPR035965">
    <property type="entry name" value="PAS-like_dom_sf"/>
</dbReference>
<dbReference type="Gene3D" id="3.30.450.20">
    <property type="entry name" value="PAS domain"/>
    <property type="match status" value="2"/>
</dbReference>
<dbReference type="SMART" id="SM00086">
    <property type="entry name" value="PAC"/>
    <property type="match status" value="2"/>
</dbReference>
<name>A0A512BH64_9BACT</name>
<dbReference type="InterPro" id="IPR005467">
    <property type="entry name" value="His_kinase_dom"/>
</dbReference>
<dbReference type="InterPro" id="IPR052162">
    <property type="entry name" value="Sensor_kinase/Photoreceptor"/>
</dbReference>
<dbReference type="InterPro" id="IPR003661">
    <property type="entry name" value="HisK_dim/P_dom"/>
</dbReference>
<feature type="domain" description="PAS" evidence="7">
    <location>
        <begin position="162"/>
        <end position="222"/>
    </location>
</feature>
<reference evidence="9 10" key="1">
    <citation type="submission" date="2019-07" db="EMBL/GenBank/DDBJ databases">
        <title>Whole genome shotgun sequence of Segetibacter aerophilus NBRC 106135.</title>
        <authorList>
            <person name="Hosoyama A."/>
            <person name="Uohara A."/>
            <person name="Ohji S."/>
            <person name="Ichikawa N."/>
        </authorList>
    </citation>
    <scope>NUCLEOTIDE SEQUENCE [LARGE SCALE GENOMIC DNA]</scope>
    <source>
        <strain evidence="9 10">NBRC 106135</strain>
    </source>
</reference>
<organism evidence="9 10">
    <name type="scientific">Segetibacter aerophilus</name>
    <dbReference type="NCBI Taxonomy" id="670293"/>
    <lineage>
        <taxon>Bacteria</taxon>
        <taxon>Pseudomonadati</taxon>
        <taxon>Bacteroidota</taxon>
        <taxon>Chitinophagia</taxon>
        <taxon>Chitinophagales</taxon>
        <taxon>Chitinophagaceae</taxon>
        <taxon>Segetibacter</taxon>
    </lineage>
</organism>